<feature type="signal peptide" evidence="2">
    <location>
        <begin position="1"/>
        <end position="28"/>
    </location>
</feature>
<accession>A0A024GC50</accession>
<feature type="compositionally biased region" description="Basic and acidic residues" evidence="1">
    <location>
        <begin position="86"/>
        <end position="98"/>
    </location>
</feature>
<protein>
    <recommendedName>
        <fullName evidence="5">RxLR effector protein</fullName>
    </recommendedName>
</protein>
<keyword evidence="2" id="KW-0732">Signal</keyword>
<evidence type="ECO:0000313" key="3">
    <source>
        <dbReference type="EMBL" id="CCI44413.1"/>
    </source>
</evidence>
<evidence type="ECO:0000256" key="1">
    <source>
        <dbReference type="SAM" id="MobiDB-lite"/>
    </source>
</evidence>
<gene>
    <name evidence="3" type="ORF">BN9_052220</name>
</gene>
<feature type="compositionally biased region" description="Polar residues" evidence="1">
    <location>
        <begin position="99"/>
        <end position="110"/>
    </location>
</feature>
<organism evidence="3 4">
    <name type="scientific">Albugo candida</name>
    <dbReference type="NCBI Taxonomy" id="65357"/>
    <lineage>
        <taxon>Eukaryota</taxon>
        <taxon>Sar</taxon>
        <taxon>Stramenopiles</taxon>
        <taxon>Oomycota</taxon>
        <taxon>Peronosporomycetes</taxon>
        <taxon>Albuginales</taxon>
        <taxon>Albuginaceae</taxon>
        <taxon>Albugo</taxon>
    </lineage>
</organism>
<dbReference type="AlphaFoldDB" id="A0A024GC50"/>
<sequence length="240" mass="27357">MSAPSKKRSRAPIIQLFILLAFLDGSLARFAEGLDSVRQDKQIQSGIVDVVIRKVASRSRSIDRLRNEIRLPTNTVNSNKASEIYEQERTRPDDEGRKASSNTTTQSTIDFRGKTTSLRARYVPSFKRLTFNERTLTKKDDFEAFDSSSDHISATPASSSRSEVKTVKGILKRSASIALSDTDSRLENSPHLIQRPKVQFEGDPIIKFYSMNEIPDSKRQSQFKRCYHRVKNLIRDIFKL</sequence>
<evidence type="ECO:0000313" key="4">
    <source>
        <dbReference type="Proteomes" id="UP000053237"/>
    </source>
</evidence>
<feature type="chain" id="PRO_5001529581" description="RxLR effector protein" evidence="2">
    <location>
        <begin position="29"/>
        <end position="240"/>
    </location>
</feature>
<evidence type="ECO:0008006" key="5">
    <source>
        <dbReference type="Google" id="ProtNLM"/>
    </source>
</evidence>
<reference evidence="3 4" key="1">
    <citation type="submission" date="2012-05" db="EMBL/GenBank/DDBJ databases">
        <title>Recombination and specialization in a pathogen metapopulation.</title>
        <authorList>
            <person name="Gardiner A."/>
            <person name="Kemen E."/>
            <person name="Schultz-Larsen T."/>
            <person name="MacLean D."/>
            <person name="Van Oosterhout C."/>
            <person name="Jones J.D.G."/>
        </authorList>
    </citation>
    <scope>NUCLEOTIDE SEQUENCE [LARGE SCALE GENOMIC DNA]</scope>
    <source>
        <strain evidence="3 4">Ac Nc2</strain>
    </source>
</reference>
<feature type="region of interest" description="Disordered" evidence="1">
    <location>
        <begin position="78"/>
        <end position="110"/>
    </location>
</feature>
<dbReference type="InParanoid" id="A0A024GC50"/>
<keyword evidence="4" id="KW-1185">Reference proteome</keyword>
<proteinExistence type="predicted"/>
<evidence type="ECO:0000256" key="2">
    <source>
        <dbReference type="SAM" id="SignalP"/>
    </source>
</evidence>
<dbReference type="Proteomes" id="UP000053237">
    <property type="component" value="Unassembled WGS sequence"/>
</dbReference>
<dbReference type="EMBL" id="CAIX01000070">
    <property type="protein sequence ID" value="CCI44413.1"/>
    <property type="molecule type" value="Genomic_DNA"/>
</dbReference>
<name>A0A024GC50_9STRA</name>
<comment type="caution">
    <text evidence="3">The sequence shown here is derived from an EMBL/GenBank/DDBJ whole genome shotgun (WGS) entry which is preliminary data.</text>
</comment>